<accession>A0AAD2FMD7</accession>
<dbReference type="AlphaFoldDB" id="A0AAD2FMD7"/>
<dbReference type="EMBL" id="CAKOGP040001446">
    <property type="protein sequence ID" value="CAJ1945521.1"/>
    <property type="molecule type" value="Genomic_DNA"/>
</dbReference>
<reference evidence="1" key="1">
    <citation type="submission" date="2023-08" db="EMBL/GenBank/DDBJ databases">
        <authorList>
            <person name="Audoor S."/>
            <person name="Bilcke G."/>
        </authorList>
    </citation>
    <scope>NUCLEOTIDE SEQUENCE</scope>
</reference>
<protein>
    <submittedName>
        <fullName evidence="1">Uncharacterized protein</fullName>
    </submittedName>
</protein>
<evidence type="ECO:0000313" key="2">
    <source>
        <dbReference type="Proteomes" id="UP001295423"/>
    </source>
</evidence>
<dbReference type="Proteomes" id="UP001295423">
    <property type="component" value="Unassembled WGS sequence"/>
</dbReference>
<sequence length="139" mass="15753">MPLVELSETALSLQFLALEEGPHFLVRIKGRTKGMLIAGRGFEIPCIAVTGISRLKPGRWVQRLGPFRNGKLFQQQLAVPSLLEFKEDFFEILIRVQDCTDLISPDVDLQEKAGILRTLRRNLTSHAINMQVPEILQMQ</sequence>
<organism evidence="1 2">
    <name type="scientific">Cylindrotheca closterium</name>
    <dbReference type="NCBI Taxonomy" id="2856"/>
    <lineage>
        <taxon>Eukaryota</taxon>
        <taxon>Sar</taxon>
        <taxon>Stramenopiles</taxon>
        <taxon>Ochrophyta</taxon>
        <taxon>Bacillariophyta</taxon>
        <taxon>Bacillariophyceae</taxon>
        <taxon>Bacillariophycidae</taxon>
        <taxon>Bacillariales</taxon>
        <taxon>Bacillariaceae</taxon>
        <taxon>Cylindrotheca</taxon>
    </lineage>
</organism>
<proteinExistence type="predicted"/>
<keyword evidence="2" id="KW-1185">Reference proteome</keyword>
<evidence type="ECO:0000313" key="1">
    <source>
        <dbReference type="EMBL" id="CAJ1945521.1"/>
    </source>
</evidence>
<name>A0AAD2FMD7_9STRA</name>
<gene>
    <name evidence="1" type="ORF">CYCCA115_LOCUS9665</name>
</gene>
<comment type="caution">
    <text evidence="1">The sequence shown here is derived from an EMBL/GenBank/DDBJ whole genome shotgun (WGS) entry which is preliminary data.</text>
</comment>